<comment type="caution">
    <text evidence="2">The sequence shown here is derived from an EMBL/GenBank/DDBJ whole genome shotgun (WGS) entry which is preliminary data.</text>
</comment>
<proteinExistence type="predicted"/>
<protein>
    <submittedName>
        <fullName evidence="2">Rubrerythrin-like domain-containing protein</fullName>
    </submittedName>
</protein>
<organism evidence="2 3">
    <name type="scientific">Halomarina rubra</name>
    <dbReference type="NCBI Taxonomy" id="2071873"/>
    <lineage>
        <taxon>Archaea</taxon>
        <taxon>Methanobacteriati</taxon>
        <taxon>Methanobacteriota</taxon>
        <taxon>Stenosarchaea group</taxon>
        <taxon>Halobacteria</taxon>
        <taxon>Halobacteriales</taxon>
        <taxon>Natronomonadaceae</taxon>
        <taxon>Halomarina</taxon>
    </lineage>
</organism>
<dbReference type="SUPFAM" id="SSF57802">
    <property type="entry name" value="Rubredoxin-like"/>
    <property type="match status" value="1"/>
</dbReference>
<feature type="domain" description="DUF7129" evidence="1">
    <location>
        <begin position="6"/>
        <end position="49"/>
    </location>
</feature>
<dbReference type="InterPro" id="IPR055553">
    <property type="entry name" value="DUF7129"/>
</dbReference>
<dbReference type="Pfam" id="PF23455">
    <property type="entry name" value="DUF7129"/>
    <property type="match status" value="1"/>
</dbReference>
<dbReference type="RefSeq" id="WP_250875436.1">
    <property type="nucleotide sequence ID" value="NZ_JALXFV010000008.1"/>
</dbReference>
<dbReference type="NCBIfam" id="NF033497">
    <property type="entry name" value="rubre_like_arch"/>
    <property type="match status" value="1"/>
</dbReference>
<dbReference type="Proteomes" id="UP001597187">
    <property type="component" value="Unassembled WGS sequence"/>
</dbReference>
<name>A0ABD6B0X5_9EURY</name>
<accession>A0ABD6B0X5</accession>
<evidence type="ECO:0000313" key="2">
    <source>
        <dbReference type="EMBL" id="MFD1515522.1"/>
    </source>
</evidence>
<sequence>MSHGLVDPYRPEESVFECLECHHRLVSEEHVGACPVCGGATKNIAVARE</sequence>
<dbReference type="AlphaFoldDB" id="A0ABD6B0X5"/>
<evidence type="ECO:0000313" key="3">
    <source>
        <dbReference type="Proteomes" id="UP001597187"/>
    </source>
</evidence>
<evidence type="ECO:0000259" key="1">
    <source>
        <dbReference type="Pfam" id="PF23455"/>
    </source>
</evidence>
<gene>
    <name evidence="2" type="ORF">ACFSBT_19770</name>
</gene>
<dbReference type="EMBL" id="JBHUDC010000008">
    <property type="protein sequence ID" value="MFD1515522.1"/>
    <property type="molecule type" value="Genomic_DNA"/>
</dbReference>
<keyword evidence="3" id="KW-1185">Reference proteome</keyword>
<reference evidence="2 3" key="1">
    <citation type="journal article" date="2019" name="Int. J. Syst. Evol. Microbiol.">
        <title>The Global Catalogue of Microorganisms (GCM) 10K type strain sequencing project: providing services to taxonomists for standard genome sequencing and annotation.</title>
        <authorList>
            <consortium name="The Broad Institute Genomics Platform"/>
            <consortium name="The Broad Institute Genome Sequencing Center for Infectious Disease"/>
            <person name="Wu L."/>
            <person name="Ma J."/>
        </authorList>
    </citation>
    <scope>NUCLEOTIDE SEQUENCE [LARGE SCALE GENOMIC DNA]</scope>
    <source>
        <strain evidence="2 3">CGMCC 1.12563</strain>
    </source>
</reference>